<protein>
    <submittedName>
        <fullName evidence="2">Autotransporter domain-containing protein</fullName>
    </submittedName>
</protein>
<dbReference type="PROSITE" id="PS51208">
    <property type="entry name" value="AUTOTRANSPORTER"/>
    <property type="match status" value="1"/>
</dbReference>
<dbReference type="SUPFAM" id="SSF103515">
    <property type="entry name" value="Autotransporter"/>
    <property type="match status" value="1"/>
</dbReference>
<dbReference type="InterPro" id="IPR011050">
    <property type="entry name" value="Pectin_lyase_fold/virulence"/>
</dbReference>
<evidence type="ECO:0000313" key="2">
    <source>
        <dbReference type="EMBL" id="MBM6704750.1"/>
    </source>
</evidence>
<dbReference type="RefSeq" id="WP_205104022.1">
    <property type="nucleotide sequence ID" value="NZ_JACJJC010000018.1"/>
</dbReference>
<dbReference type="Pfam" id="PF03797">
    <property type="entry name" value="Autotransporter"/>
    <property type="match status" value="1"/>
</dbReference>
<sequence>MNGTSEGFFDLGGYYEGSDFPGMIGESYAGVYFTGEHVEEVLDGALIKFPDASDKFVPGVPVLGFENLYLYDENGNVYTDAAVELSHIELQNGLLSHQNWRNWTTLMEAELAVMQDVGLKIDRKDWFGHSVYASGEAGNPNVVVNTTPFYARNESGTGWLEGVANTNPWGIGLHIYGSYNDVTQAADILSEGSYAIGVRVDGFGNTLRIPASTTIRSDGTEGYGFAVTYGTHHSIVQQGTVAAMGDQGVAAMFSFGDNVCGNANEERGSFLYTSFGYLYDSAAVALNGALVDRYDLSGTLAGGRAAIFIDDNALVRQINVLNGARLVGDIVSLWDPTLSKLSTGETPLSELVTDLRFGLAAGEDGTALETADSSFSLYYNGNIHGSTSSESKALLPASIEMSVEGGTLLYEGDASVLSVTVKEGATLAGNGDFTVTALENNANESVGGVFLNEGTLSPGGEGIGSITIRGSFEQSASGILRMEFDSQGKTDKLLLKENAAGFSTLKGEKLDGKLVIAPARDYYSAGTVSFSLKDMIDTDLALPAVEAVDLSTLSPVLSGGATVGENGEVAFAIERQSGAYLTHAATKAGEGVAAAFEKHAGAASGEMRDLVAALDFSNPDGSTLRGAFERLSPDLYGRSGAAAVAAQRTVTTALLSRTSGLIDAEEGASLADGDGRTFVIPLGGYASRSAEGYRSRYAGLAAGVEKASLVGSGKLTFGGHTAVLTRKDKFRASNGSETESETFFLGVHGRYDFAAVPGLYGFGYWQGSVENADMTRNVRFEGYADRAEADWTAWGMSLAAGLGQAFKLSENIAFGPVLYLDYSFSHRPDVTESSDHGAALHVEEETYDSLRSSLGVRLEATLPVGAMKTRAAASLWWNHEFMDDYGRTRAAFEDWRDTKFDSLAESGSRDTGTAAVSFTGFVNERFSTSLGLGADFGDGSHGAWGNMRLDWKF</sequence>
<reference evidence="2 3" key="1">
    <citation type="journal article" date="2021" name="Sci. Rep.">
        <title>The distribution of antibiotic resistance genes in chicken gut microbiota commensals.</title>
        <authorList>
            <person name="Juricova H."/>
            <person name="Matiasovicova J."/>
            <person name="Kubasova T."/>
            <person name="Cejkova D."/>
            <person name="Rychlik I."/>
        </authorList>
    </citation>
    <scope>NUCLEOTIDE SEQUENCE [LARGE SCALE GENOMIC DNA]</scope>
    <source>
        <strain evidence="2 3">An829</strain>
    </source>
</reference>
<dbReference type="SMART" id="SM00869">
    <property type="entry name" value="Autotransporter"/>
    <property type="match status" value="1"/>
</dbReference>
<name>A0ABS2DTV2_9BURK</name>
<evidence type="ECO:0000313" key="3">
    <source>
        <dbReference type="Proteomes" id="UP000715095"/>
    </source>
</evidence>
<accession>A0ABS2DTV2</accession>
<dbReference type="Gene3D" id="2.40.128.130">
    <property type="entry name" value="Autotransporter beta-domain"/>
    <property type="match status" value="1"/>
</dbReference>
<gene>
    <name evidence="2" type="ORF">H6A60_09670</name>
</gene>
<dbReference type="InterPro" id="IPR036709">
    <property type="entry name" value="Autotransporte_beta_dom_sf"/>
</dbReference>
<dbReference type="InterPro" id="IPR005546">
    <property type="entry name" value="Autotransporte_beta"/>
</dbReference>
<organism evidence="2 3">
    <name type="scientific">Sutterella massiliensis</name>
    <dbReference type="NCBI Taxonomy" id="1816689"/>
    <lineage>
        <taxon>Bacteria</taxon>
        <taxon>Pseudomonadati</taxon>
        <taxon>Pseudomonadota</taxon>
        <taxon>Betaproteobacteria</taxon>
        <taxon>Burkholderiales</taxon>
        <taxon>Sutterellaceae</taxon>
        <taxon>Sutterella</taxon>
    </lineage>
</organism>
<dbReference type="SUPFAM" id="SSF51126">
    <property type="entry name" value="Pectin lyase-like"/>
    <property type="match status" value="1"/>
</dbReference>
<evidence type="ECO:0000259" key="1">
    <source>
        <dbReference type="PROSITE" id="PS51208"/>
    </source>
</evidence>
<comment type="caution">
    <text evidence="2">The sequence shown here is derived from an EMBL/GenBank/DDBJ whole genome shotgun (WGS) entry which is preliminary data.</text>
</comment>
<feature type="domain" description="Autotransporter" evidence="1">
    <location>
        <begin position="670"/>
        <end position="953"/>
    </location>
</feature>
<keyword evidence="3" id="KW-1185">Reference proteome</keyword>
<proteinExistence type="predicted"/>
<dbReference type="EMBL" id="JACJJC010000018">
    <property type="protein sequence ID" value="MBM6704750.1"/>
    <property type="molecule type" value="Genomic_DNA"/>
</dbReference>
<dbReference type="Proteomes" id="UP000715095">
    <property type="component" value="Unassembled WGS sequence"/>
</dbReference>